<feature type="compositionally biased region" description="Low complexity" evidence="1">
    <location>
        <begin position="417"/>
        <end position="432"/>
    </location>
</feature>
<feature type="region of interest" description="Disordered" evidence="1">
    <location>
        <begin position="1"/>
        <end position="120"/>
    </location>
</feature>
<sequence>MARRSARLRKRSPTPSDASSASNWETAKSAASPPPERLPSLSETKEPVSTPAGMKTPRKPVAATQPASQLPQPSNSATPLKKQSSISAMLTAMTARTPENRTPIKPAGEEMHPAHHHASTAKVLDEARWLGFQALGAYTAPPKASDGTGLGHATPSKTPASNSKGKFSSMIQSSPDFKFRFKSPFAGLSPQSSRILKNEKDEHNVVGDRPLFGADEFSSPADVPPRKFAVPKGKATRFSDVHKSQFQKMDSIANHPSAFRADPSRFKPAHPKLQRPQPQVEPQAPATPKASLKRTQSKMDLNESPKRLAPTPLKRTQSKMDVTQPSSSLPRPQSTVRMVQPSGTRPPTQDGPGAKRVKRHEADDAASTRPVSRDGQTEPKKPMTPARRTGLPRLKSRLMTPTAASIARSQSVKAPKTTTSMLPPLVPSPSMRSLFSPTNIGVTMREGVREGIRKTSNSLHKVKSILRTPARKFSEDPEKIAAGTHMSPPPGLDLGRALGPALPQGAATAPVRKHVNFTTSTLERIAQDELGRSPSPIKFRAGSEAPVGAVLYPVLQSGVDYPSLPTSDESPSASPSRRLTFNGTGAETPNQFLFKSDKPIKFGPSSAGTIRMVRKSDASSLNEGKKRKLDVVEESSDKENSKADDDGRSAKKMKAAPVQPPMTPLRKQAQLKQPSDYILFALYKVQRFLQDQGVAEFFTNPRFSDPAYLTTLSIVLASVFVAMSWFSRTGGNWGGRFSPFSRPGSNPDNTQVDDRDFSYITKDDLETHLRSPATAEPEIVEWADSNPDRDTDVVIFKHGRTNYPMHFSVHSIQDGSLRVGAVRAAAAKKIGVSDARRIRMFYKGRNLKHDDRTAREEGLRGDGSGSEILCVVGEAGAGAMAPGSEDSGMPGMAHHSWSEGEDEDDTEDVSDNPLTAGGKKKPRKRSGKKNKKKRGTGTGTGNDLGTASPKGYTTQGAGAEFLPIPAHINPAPRPSSAPPPSSGAATPLSAHGKLDAIASKFHVEFVPLCVQFMANPPEEKAKRDFEYKKLSETILTQIIFKLDSVETEGDPEARQKRKDLVREVQGMLTKLDQLHNS</sequence>
<dbReference type="PROSITE" id="PS51035">
    <property type="entry name" value="BAG"/>
    <property type="match status" value="1"/>
</dbReference>
<feature type="compositionally biased region" description="Pro residues" evidence="1">
    <location>
        <begin position="971"/>
        <end position="981"/>
    </location>
</feature>
<feature type="compositionally biased region" description="Basic and acidic residues" evidence="1">
    <location>
        <begin position="629"/>
        <end position="649"/>
    </location>
</feature>
<dbReference type="EMBL" id="ML977581">
    <property type="protein sequence ID" value="KAF2001735.1"/>
    <property type="molecule type" value="Genomic_DNA"/>
</dbReference>
<dbReference type="Pfam" id="PF02179">
    <property type="entry name" value="BAG"/>
    <property type="match status" value="1"/>
</dbReference>
<dbReference type="InterPro" id="IPR036533">
    <property type="entry name" value="BAG_dom_sf"/>
</dbReference>
<dbReference type="Gene3D" id="1.20.58.120">
    <property type="entry name" value="BAG domain"/>
    <property type="match status" value="1"/>
</dbReference>
<dbReference type="SUPFAM" id="SSF63491">
    <property type="entry name" value="BAG domain"/>
    <property type="match status" value="1"/>
</dbReference>
<feature type="compositionally biased region" description="Polar residues" evidence="1">
    <location>
        <begin position="65"/>
        <end position="88"/>
    </location>
</feature>
<gene>
    <name evidence="3" type="ORF">P154DRAFT_432328</name>
</gene>
<dbReference type="Proteomes" id="UP000799779">
    <property type="component" value="Unassembled WGS sequence"/>
</dbReference>
<feature type="compositionally biased region" description="Polar residues" evidence="1">
    <location>
        <begin position="13"/>
        <end position="26"/>
    </location>
</feature>
<evidence type="ECO:0000313" key="3">
    <source>
        <dbReference type="EMBL" id="KAF2001735.1"/>
    </source>
</evidence>
<feature type="region of interest" description="Disordered" evidence="1">
    <location>
        <begin position="878"/>
        <end position="988"/>
    </location>
</feature>
<feature type="domain" description="BAG" evidence="2">
    <location>
        <begin position="1017"/>
        <end position="1075"/>
    </location>
</feature>
<proteinExistence type="predicted"/>
<feature type="region of interest" description="Disordered" evidence="1">
    <location>
        <begin position="605"/>
        <end position="669"/>
    </location>
</feature>
<protein>
    <recommendedName>
        <fullName evidence="2">BAG domain-containing protein</fullName>
    </recommendedName>
</protein>
<feature type="compositionally biased region" description="Basic residues" evidence="1">
    <location>
        <begin position="918"/>
        <end position="935"/>
    </location>
</feature>
<evidence type="ECO:0000313" key="4">
    <source>
        <dbReference type="Proteomes" id="UP000799779"/>
    </source>
</evidence>
<accession>A0A6A5WRM0</accession>
<keyword evidence="4" id="KW-1185">Reference proteome</keyword>
<dbReference type="OrthoDB" id="5204833at2759"/>
<feature type="compositionally biased region" description="Basic and acidic residues" evidence="1">
    <location>
        <begin position="371"/>
        <end position="381"/>
    </location>
</feature>
<dbReference type="InterPro" id="IPR003103">
    <property type="entry name" value="BAG_domain"/>
</dbReference>
<feature type="region of interest" description="Disordered" evidence="1">
    <location>
        <begin position="206"/>
        <end position="432"/>
    </location>
</feature>
<evidence type="ECO:0000259" key="2">
    <source>
        <dbReference type="PROSITE" id="PS51035"/>
    </source>
</evidence>
<dbReference type="GO" id="GO:0051087">
    <property type="term" value="F:protein-folding chaperone binding"/>
    <property type="evidence" value="ECO:0007669"/>
    <property type="project" value="InterPro"/>
</dbReference>
<feature type="compositionally biased region" description="Basic residues" evidence="1">
    <location>
        <begin position="1"/>
        <end position="12"/>
    </location>
</feature>
<feature type="compositionally biased region" description="Acidic residues" evidence="1">
    <location>
        <begin position="899"/>
        <end position="910"/>
    </location>
</feature>
<name>A0A6A5WRM0_9PLEO</name>
<organism evidence="3 4">
    <name type="scientific">Amniculicola lignicola CBS 123094</name>
    <dbReference type="NCBI Taxonomy" id="1392246"/>
    <lineage>
        <taxon>Eukaryota</taxon>
        <taxon>Fungi</taxon>
        <taxon>Dikarya</taxon>
        <taxon>Ascomycota</taxon>
        <taxon>Pezizomycotina</taxon>
        <taxon>Dothideomycetes</taxon>
        <taxon>Pleosporomycetidae</taxon>
        <taxon>Pleosporales</taxon>
        <taxon>Amniculicolaceae</taxon>
        <taxon>Amniculicola</taxon>
    </lineage>
</organism>
<evidence type="ECO:0000256" key="1">
    <source>
        <dbReference type="SAM" id="MobiDB-lite"/>
    </source>
</evidence>
<feature type="region of interest" description="Disordered" evidence="1">
    <location>
        <begin position="562"/>
        <end position="590"/>
    </location>
</feature>
<dbReference type="AlphaFoldDB" id="A0A6A5WRM0"/>
<dbReference type="SMART" id="SM00264">
    <property type="entry name" value="BAG"/>
    <property type="match status" value="1"/>
</dbReference>
<feature type="region of interest" description="Disordered" evidence="1">
    <location>
        <begin position="142"/>
        <end position="169"/>
    </location>
</feature>
<feature type="compositionally biased region" description="Polar residues" evidence="1">
    <location>
        <begin position="155"/>
        <end position="169"/>
    </location>
</feature>
<feature type="compositionally biased region" description="Polar residues" evidence="1">
    <location>
        <begin position="319"/>
        <end position="347"/>
    </location>
</feature>
<feature type="compositionally biased region" description="Polar residues" evidence="1">
    <location>
        <begin position="564"/>
        <end position="590"/>
    </location>
</feature>
<reference evidence="3" key="1">
    <citation type="journal article" date="2020" name="Stud. Mycol.">
        <title>101 Dothideomycetes genomes: a test case for predicting lifestyles and emergence of pathogens.</title>
        <authorList>
            <person name="Haridas S."/>
            <person name="Albert R."/>
            <person name="Binder M."/>
            <person name="Bloem J."/>
            <person name="Labutti K."/>
            <person name="Salamov A."/>
            <person name="Andreopoulos B."/>
            <person name="Baker S."/>
            <person name="Barry K."/>
            <person name="Bills G."/>
            <person name="Bluhm B."/>
            <person name="Cannon C."/>
            <person name="Castanera R."/>
            <person name="Culley D."/>
            <person name="Daum C."/>
            <person name="Ezra D."/>
            <person name="Gonzalez J."/>
            <person name="Henrissat B."/>
            <person name="Kuo A."/>
            <person name="Liang C."/>
            <person name="Lipzen A."/>
            <person name="Lutzoni F."/>
            <person name="Magnuson J."/>
            <person name="Mondo S."/>
            <person name="Nolan M."/>
            <person name="Ohm R."/>
            <person name="Pangilinan J."/>
            <person name="Park H.-J."/>
            <person name="Ramirez L."/>
            <person name="Alfaro M."/>
            <person name="Sun H."/>
            <person name="Tritt A."/>
            <person name="Yoshinaga Y."/>
            <person name="Zwiers L.-H."/>
            <person name="Turgeon B."/>
            <person name="Goodwin S."/>
            <person name="Spatafora J."/>
            <person name="Crous P."/>
            <person name="Grigoriev I."/>
        </authorList>
    </citation>
    <scope>NUCLEOTIDE SEQUENCE</scope>
    <source>
        <strain evidence="3">CBS 123094</strain>
    </source>
</reference>